<protein>
    <recommendedName>
        <fullName evidence="2">AT3G52170-like helix-turn-helix domain-containing protein</fullName>
    </recommendedName>
</protein>
<dbReference type="PANTHER" id="PTHR34568:SF4">
    <property type="entry name" value="OS02G0638000 PROTEIN"/>
    <property type="match status" value="1"/>
</dbReference>
<evidence type="ECO:0000313" key="4">
    <source>
        <dbReference type="Proteomes" id="UP000245207"/>
    </source>
</evidence>
<feature type="compositionally biased region" description="Basic and acidic residues" evidence="1">
    <location>
        <begin position="241"/>
        <end position="252"/>
    </location>
</feature>
<feature type="region of interest" description="Disordered" evidence="1">
    <location>
        <begin position="218"/>
        <end position="376"/>
    </location>
</feature>
<proteinExistence type="predicted"/>
<dbReference type="Proteomes" id="UP000245207">
    <property type="component" value="Unassembled WGS sequence"/>
</dbReference>
<reference evidence="3 4" key="1">
    <citation type="journal article" date="2018" name="Mol. Plant">
        <title>The genome of Artemisia annua provides insight into the evolution of Asteraceae family and artemisinin biosynthesis.</title>
        <authorList>
            <person name="Shen Q."/>
            <person name="Zhang L."/>
            <person name="Liao Z."/>
            <person name="Wang S."/>
            <person name="Yan T."/>
            <person name="Shi P."/>
            <person name="Liu M."/>
            <person name="Fu X."/>
            <person name="Pan Q."/>
            <person name="Wang Y."/>
            <person name="Lv Z."/>
            <person name="Lu X."/>
            <person name="Zhang F."/>
            <person name="Jiang W."/>
            <person name="Ma Y."/>
            <person name="Chen M."/>
            <person name="Hao X."/>
            <person name="Li L."/>
            <person name="Tang Y."/>
            <person name="Lv G."/>
            <person name="Zhou Y."/>
            <person name="Sun X."/>
            <person name="Brodelius P.E."/>
            <person name="Rose J.K.C."/>
            <person name="Tang K."/>
        </authorList>
    </citation>
    <scope>NUCLEOTIDE SEQUENCE [LARGE SCALE GENOMIC DNA]</scope>
    <source>
        <strain evidence="4">cv. Huhao1</strain>
        <tissue evidence="3">Leaf</tissue>
    </source>
</reference>
<feature type="compositionally biased region" description="Basic and acidic residues" evidence="1">
    <location>
        <begin position="341"/>
        <end position="357"/>
    </location>
</feature>
<feature type="domain" description="AT3G52170-like helix-turn-helix" evidence="2">
    <location>
        <begin position="51"/>
        <end position="97"/>
    </location>
</feature>
<feature type="compositionally biased region" description="Basic and acidic residues" evidence="1">
    <location>
        <begin position="316"/>
        <end position="332"/>
    </location>
</feature>
<evidence type="ECO:0000259" key="2">
    <source>
        <dbReference type="Pfam" id="PF25896"/>
    </source>
</evidence>
<dbReference type="InterPro" id="IPR058941">
    <property type="entry name" value="HTH_AT3G52170-like"/>
</dbReference>
<sequence length="396" mass="45123">MAIVKWGFRRFYSSKQVVTEISKLVAGSNVQQSGRSAAASVTSKRQLAIAARKKRLESFVDKYRAMNQGKFPSTSSAKKEVGGDYYFIRKMLQEMEYNVKLSSVEKEPIKENKSKTITKEMAIESSSESQEVLDSQIAMDQKFYEERGLESVSNLDTNFDFKEGLQPSTSNADTGKSNVTRDDTLDIVTECHDRQGQFHEKLEQKLKDESLLGDNVAFKDSESTAGKRHDQIQIITNDIPEQQKDEESKAEQQYDETQVITSDVPEQQKDEESKAEQQHDETQVITSDVPEQQKDEESKAEQQHDETQVITSDVPEQQKDEESKAEQQHDETQVITSDVPEQQKDEESKAEQQHDETQVITSDVPEQQKDGELREKPSLWGNLKMLATGLINIWKK</sequence>
<dbReference type="AlphaFoldDB" id="A0A2U1MXW7"/>
<evidence type="ECO:0000256" key="1">
    <source>
        <dbReference type="SAM" id="MobiDB-lite"/>
    </source>
</evidence>
<keyword evidence="4" id="KW-1185">Reference proteome</keyword>
<dbReference type="PANTHER" id="PTHR34568">
    <property type="entry name" value="RRM DOMAIN-CONTAINING PROTEIN"/>
    <property type="match status" value="1"/>
</dbReference>
<dbReference type="Pfam" id="PF25896">
    <property type="entry name" value="HTH_AT3G52170"/>
    <property type="match status" value="1"/>
</dbReference>
<feature type="compositionally biased region" description="Basic and acidic residues" evidence="1">
    <location>
        <begin position="218"/>
        <end position="231"/>
    </location>
</feature>
<feature type="compositionally biased region" description="Basic and acidic residues" evidence="1">
    <location>
        <begin position="366"/>
        <end position="376"/>
    </location>
</feature>
<evidence type="ECO:0000313" key="3">
    <source>
        <dbReference type="EMBL" id="PWA66098.1"/>
    </source>
</evidence>
<organism evidence="3 4">
    <name type="scientific">Artemisia annua</name>
    <name type="common">Sweet wormwood</name>
    <dbReference type="NCBI Taxonomy" id="35608"/>
    <lineage>
        <taxon>Eukaryota</taxon>
        <taxon>Viridiplantae</taxon>
        <taxon>Streptophyta</taxon>
        <taxon>Embryophyta</taxon>
        <taxon>Tracheophyta</taxon>
        <taxon>Spermatophyta</taxon>
        <taxon>Magnoliopsida</taxon>
        <taxon>eudicotyledons</taxon>
        <taxon>Gunneridae</taxon>
        <taxon>Pentapetalae</taxon>
        <taxon>asterids</taxon>
        <taxon>campanulids</taxon>
        <taxon>Asterales</taxon>
        <taxon>Asteraceae</taxon>
        <taxon>Asteroideae</taxon>
        <taxon>Anthemideae</taxon>
        <taxon>Artemisiinae</taxon>
        <taxon>Artemisia</taxon>
    </lineage>
</organism>
<feature type="compositionally biased region" description="Basic and acidic residues" evidence="1">
    <location>
        <begin position="291"/>
        <end position="307"/>
    </location>
</feature>
<dbReference type="InterPro" id="IPR058942">
    <property type="entry name" value="AT3G52170-like"/>
</dbReference>
<comment type="caution">
    <text evidence="3">The sequence shown here is derived from an EMBL/GenBank/DDBJ whole genome shotgun (WGS) entry which is preliminary data.</text>
</comment>
<name>A0A2U1MXW7_ARTAN</name>
<feature type="compositionally biased region" description="Polar residues" evidence="1">
    <location>
        <begin position="255"/>
        <end position="265"/>
    </location>
</feature>
<dbReference type="OrthoDB" id="1930826at2759"/>
<feature type="compositionally biased region" description="Basic and acidic residues" evidence="1">
    <location>
        <begin position="266"/>
        <end position="282"/>
    </location>
</feature>
<gene>
    <name evidence="3" type="ORF">CTI12_AA330010</name>
</gene>
<accession>A0A2U1MXW7</accession>
<dbReference type="EMBL" id="PKPP01004103">
    <property type="protein sequence ID" value="PWA66098.1"/>
    <property type="molecule type" value="Genomic_DNA"/>
</dbReference>